<sequence>MDTLEAMRVFVAVVERNGFSAAAQALDMSTAGVTRQVAALEKRLSTRLLHRTTRRVSPTSAGAAYYAQCVRLLAEFDALEASIGAQALEPSGTLRINAPVSWGIARLGPLLASYRQRFPQVELDLALSDRLVDMVEEGYDVAIRITREPGPTLIARRLGESRVSLCAAPAYLAAHGTPQTPQELQAHACLSYSYWAAGDHWPLQGPGGEVKVAVSSLLHANNGDVLREAAIAGMGVILQPYFLLEDALADGRLVRVLPEWEAAPIGIFAVYTSRSHLAPKVRSFIDHLVEAGV</sequence>
<dbReference type="InterPro" id="IPR058163">
    <property type="entry name" value="LysR-type_TF_proteobact-type"/>
</dbReference>
<dbReference type="GO" id="GO:0003700">
    <property type="term" value="F:DNA-binding transcription factor activity"/>
    <property type="evidence" value="ECO:0007669"/>
    <property type="project" value="InterPro"/>
</dbReference>
<dbReference type="SUPFAM" id="SSF46785">
    <property type="entry name" value="Winged helix' DNA-binding domain"/>
    <property type="match status" value="1"/>
</dbReference>
<organism evidence="6 7">
    <name type="scientific">Stenotrophomonas maltophilia</name>
    <name type="common">Pseudomonas maltophilia</name>
    <name type="synonym">Xanthomonas maltophilia</name>
    <dbReference type="NCBI Taxonomy" id="40324"/>
    <lineage>
        <taxon>Bacteria</taxon>
        <taxon>Pseudomonadati</taxon>
        <taxon>Pseudomonadota</taxon>
        <taxon>Gammaproteobacteria</taxon>
        <taxon>Lysobacterales</taxon>
        <taxon>Lysobacteraceae</taxon>
        <taxon>Stenotrophomonas</taxon>
        <taxon>Stenotrophomonas maltophilia group</taxon>
    </lineage>
</organism>
<dbReference type="PANTHER" id="PTHR30537:SF35">
    <property type="entry name" value="TRANSCRIPTIONAL REGULATORY PROTEIN"/>
    <property type="match status" value="1"/>
</dbReference>
<evidence type="ECO:0000313" key="7">
    <source>
        <dbReference type="Proteomes" id="UP000243478"/>
    </source>
</evidence>
<dbReference type="FunFam" id="1.10.10.10:FF:000001">
    <property type="entry name" value="LysR family transcriptional regulator"/>
    <property type="match status" value="1"/>
</dbReference>
<name>A0A0F5ZQV4_STEMA</name>
<dbReference type="RefSeq" id="WP_049395670.1">
    <property type="nucleotide sequence ID" value="NZ_CP040440.1"/>
</dbReference>
<dbReference type="CDD" id="cd08422">
    <property type="entry name" value="PBP2_CrgA_like"/>
    <property type="match status" value="1"/>
</dbReference>
<gene>
    <name evidence="6" type="ORF">VM57_01890</name>
</gene>
<dbReference type="AlphaFoldDB" id="A0A0F5ZQV4"/>
<keyword evidence="3" id="KW-0238">DNA-binding</keyword>
<evidence type="ECO:0000256" key="3">
    <source>
        <dbReference type="ARBA" id="ARBA00023125"/>
    </source>
</evidence>
<accession>A0A0F5ZQV4</accession>
<evidence type="ECO:0000256" key="1">
    <source>
        <dbReference type="ARBA" id="ARBA00009437"/>
    </source>
</evidence>
<evidence type="ECO:0000256" key="2">
    <source>
        <dbReference type="ARBA" id="ARBA00023015"/>
    </source>
</evidence>
<dbReference type="GO" id="GO:0043565">
    <property type="term" value="F:sequence-specific DNA binding"/>
    <property type="evidence" value="ECO:0007669"/>
    <property type="project" value="TreeGrafter"/>
</dbReference>
<dbReference type="InterPro" id="IPR036388">
    <property type="entry name" value="WH-like_DNA-bd_sf"/>
</dbReference>
<dbReference type="Gene3D" id="3.40.190.290">
    <property type="match status" value="1"/>
</dbReference>
<dbReference type="PATRIC" id="fig|40324.63.peg.707"/>
<keyword evidence="4" id="KW-0804">Transcription</keyword>
<dbReference type="Gene3D" id="1.10.10.10">
    <property type="entry name" value="Winged helix-like DNA-binding domain superfamily/Winged helix DNA-binding domain"/>
    <property type="match status" value="1"/>
</dbReference>
<dbReference type="FunFam" id="3.40.190.290:FF:000001">
    <property type="entry name" value="Transcriptional regulator, LysR family"/>
    <property type="match status" value="1"/>
</dbReference>
<evidence type="ECO:0000313" key="6">
    <source>
        <dbReference type="EMBL" id="KKD57687.1"/>
    </source>
</evidence>
<proteinExistence type="inferred from homology"/>
<protein>
    <submittedName>
        <fullName evidence="6">LysR family transcriptional regulator</fullName>
    </submittedName>
</protein>
<reference evidence="6 7" key="1">
    <citation type="submission" date="2015-03" db="EMBL/GenBank/DDBJ databases">
        <title>Draft genome of Stenotrophomonas maltophila isolated from urine specimen.</title>
        <authorList>
            <person name="Murugan N."/>
            <person name="Malathi J."/>
            <person name="Umashankar V."/>
            <person name="Madhavan H."/>
        </authorList>
    </citation>
    <scope>NUCLEOTIDE SEQUENCE [LARGE SCALE GENOMIC DNA]</scope>
    <source>
        <strain evidence="6 7">JMNMN1</strain>
    </source>
</reference>
<evidence type="ECO:0000259" key="5">
    <source>
        <dbReference type="PROSITE" id="PS50931"/>
    </source>
</evidence>
<dbReference type="PANTHER" id="PTHR30537">
    <property type="entry name" value="HTH-TYPE TRANSCRIPTIONAL REGULATOR"/>
    <property type="match status" value="1"/>
</dbReference>
<feature type="domain" description="HTH lysR-type" evidence="5">
    <location>
        <begin position="1"/>
        <end position="59"/>
    </location>
</feature>
<dbReference type="Pfam" id="PF00126">
    <property type="entry name" value="HTH_1"/>
    <property type="match status" value="1"/>
</dbReference>
<dbReference type="PROSITE" id="PS50931">
    <property type="entry name" value="HTH_LYSR"/>
    <property type="match status" value="1"/>
</dbReference>
<dbReference type="SUPFAM" id="SSF53850">
    <property type="entry name" value="Periplasmic binding protein-like II"/>
    <property type="match status" value="1"/>
</dbReference>
<comment type="similarity">
    <text evidence="1">Belongs to the LysR transcriptional regulatory family.</text>
</comment>
<dbReference type="InterPro" id="IPR005119">
    <property type="entry name" value="LysR_subst-bd"/>
</dbReference>
<keyword evidence="2" id="KW-0805">Transcription regulation</keyword>
<dbReference type="Pfam" id="PF03466">
    <property type="entry name" value="LysR_substrate"/>
    <property type="match status" value="1"/>
</dbReference>
<evidence type="ECO:0000256" key="4">
    <source>
        <dbReference type="ARBA" id="ARBA00023163"/>
    </source>
</evidence>
<dbReference type="Proteomes" id="UP000243478">
    <property type="component" value="Unassembled WGS sequence"/>
</dbReference>
<comment type="caution">
    <text evidence="6">The sequence shown here is derived from an EMBL/GenBank/DDBJ whole genome shotgun (WGS) entry which is preliminary data.</text>
</comment>
<dbReference type="InterPro" id="IPR000847">
    <property type="entry name" value="LysR_HTH_N"/>
</dbReference>
<dbReference type="GO" id="GO:0006351">
    <property type="term" value="P:DNA-templated transcription"/>
    <property type="evidence" value="ECO:0007669"/>
    <property type="project" value="TreeGrafter"/>
</dbReference>
<dbReference type="EMBL" id="JZRZ01000004">
    <property type="protein sequence ID" value="KKD57687.1"/>
    <property type="molecule type" value="Genomic_DNA"/>
</dbReference>
<dbReference type="InterPro" id="IPR036390">
    <property type="entry name" value="WH_DNA-bd_sf"/>
</dbReference>